<comment type="caution">
    <text evidence="1">The sequence shown here is derived from an EMBL/GenBank/DDBJ whole genome shotgun (WGS) entry which is preliminary data.</text>
</comment>
<evidence type="ECO:0000313" key="2">
    <source>
        <dbReference type="Proteomes" id="UP001162483"/>
    </source>
</evidence>
<name>A0ABN9B1Q1_9NEOB</name>
<dbReference type="EMBL" id="CATNWA010002162">
    <property type="protein sequence ID" value="CAI9542223.1"/>
    <property type="molecule type" value="Genomic_DNA"/>
</dbReference>
<protein>
    <submittedName>
        <fullName evidence="1">Uncharacterized protein</fullName>
    </submittedName>
</protein>
<evidence type="ECO:0000313" key="1">
    <source>
        <dbReference type="EMBL" id="CAI9542223.1"/>
    </source>
</evidence>
<feature type="non-terminal residue" evidence="1">
    <location>
        <position position="70"/>
    </location>
</feature>
<sequence>MTTLPFDPYLFIHYRTSACSPPGGVTRGLRPALMNTGWYLDSAPRLIPLLRHGDLPVYLSCWFQISLSTA</sequence>
<organism evidence="1 2">
    <name type="scientific">Staurois parvus</name>
    <dbReference type="NCBI Taxonomy" id="386267"/>
    <lineage>
        <taxon>Eukaryota</taxon>
        <taxon>Metazoa</taxon>
        <taxon>Chordata</taxon>
        <taxon>Craniata</taxon>
        <taxon>Vertebrata</taxon>
        <taxon>Euteleostomi</taxon>
        <taxon>Amphibia</taxon>
        <taxon>Batrachia</taxon>
        <taxon>Anura</taxon>
        <taxon>Neobatrachia</taxon>
        <taxon>Ranoidea</taxon>
        <taxon>Ranidae</taxon>
        <taxon>Staurois</taxon>
    </lineage>
</organism>
<reference evidence="1" key="1">
    <citation type="submission" date="2023-05" db="EMBL/GenBank/DDBJ databases">
        <authorList>
            <person name="Stuckert A."/>
        </authorList>
    </citation>
    <scope>NUCLEOTIDE SEQUENCE</scope>
</reference>
<keyword evidence="2" id="KW-1185">Reference proteome</keyword>
<gene>
    <name evidence="1" type="ORF">SPARVUS_LOCUS2053132</name>
</gene>
<accession>A0ABN9B1Q1</accession>
<proteinExistence type="predicted"/>
<dbReference type="Proteomes" id="UP001162483">
    <property type="component" value="Unassembled WGS sequence"/>
</dbReference>